<dbReference type="InterPro" id="IPR038225">
    <property type="entry name" value="TagF_sf"/>
</dbReference>
<evidence type="ECO:0000313" key="1">
    <source>
        <dbReference type="EMBL" id="GHC69553.1"/>
    </source>
</evidence>
<sequence>MSGRMNISQKAIQANRIGFFGKVPAHGDFIASGFERATESGLDAWVRGGLQALRDQDEAGWRHSFAHGSTWRFVAERGAFGPSVLAGVILPSRDRVERCYPLVIATQMHGFDQHPSVLCHDDEWFELLTRLGRDTSAERFAVAAFSQSLKALRTPSARSGKANTAFRPGDGRATTLWWRYDPQAEATVGFRTCGAPTATDFARLFEPNDALIANVPEDVSAIATGVEVE</sequence>
<keyword evidence="2" id="KW-1185">Reference proteome</keyword>
<evidence type="ECO:0000313" key="2">
    <source>
        <dbReference type="Proteomes" id="UP000641137"/>
    </source>
</evidence>
<dbReference type="Pfam" id="PF09867">
    <property type="entry name" value="TagF_N"/>
    <property type="match status" value="1"/>
</dbReference>
<dbReference type="AlphaFoldDB" id="A0A8J3DI96"/>
<dbReference type="Proteomes" id="UP000641137">
    <property type="component" value="Unassembled WGS sequence"/>
</dbReference>
<comment type="caution">
    <text evidence="1">The sequence shown here is derived from an EMBL/GenBank/DDBJ whole genome shotgun (WGS) entry which is preliminary data.</text>
</comment>
<dbReference type="InterPro" id="IPR017748">
    <property type="entry name" value="TagF"/>
</dbReference>
<dbReference type="EMBL" id="BMZO01000004">
    <property type="protein sequence ID" value="GHC69553.1"/>
    <property type="molecule type" value="Genomic_DNA"/>
</dbReference>
<evidence type="ECO:0008006" key="3">
    <source>
        <dbReference type="Google" id="ProtNLM"/>
    </source>
</evidence>
<dbReference type="PIRSF" id="PIRSF029287">
    <property type="entry name" value="UCP029287"/>
    <property type="match status" value="1"/>
</dbReference>
<reference evidence="1" key="2">
    <citation type="submission" date="2020-09" db="EMBL/GenBank/DDBJ databases">
        <authorList>
            <person name="Sun Q."/>
            <person name="Kim S."/>
        </authorList>
    </citation>
    <scope>NUCLEOTIDE SEQUENCE</scope>
    <source>
        <strain evidence="1">KCTC 42097</strain>
    </source>
</reference>
<proteinExistence type="predicted"/>
<organism evidence="1 2">
    <name type="scientific">Limoniibacter endophyticus</name>
    <dbReference type="NCBI Taxonomy" id="1565040"/>
    <lineage>
        <taxon>Bacteria</taxon>
        <taxon>Pseudomonadati</taxon>
        <taxon>Pseudomonadota</taxon>
        <taxon>Alphaproteobacteria</taxon>
        <taxon>Hyphomicrobiales</taxon>
        <taxon>Bartonellaceae</taxon>
        <taxon>Limoniibacter</taxon>
    </lineage>
</organism>
<accession>A0A8J3DI96</accession>
<dbReference type="Gene3D" id="3.40.1730.10">
    <property type="entry name" value="pa0076 domain"/>
    <property type="match status" value="1"/>
</dbReference>
<dbReference type="NCBIfam" id="TIGR03373">
    <property type="entry name" value="VI_minor_4"/>
    <property type="match status" value="1"/>
</dbReference>
<protein>
    <recommendedName>
        <fullName evidence="3">Type VI secretion system protein ImpM</fullName>
    </recommendedName>
</protein>
<name>A0A8J3DI96_9HYPH</name>
<gene>
    <name evidence="1" type="ORF">GCM10010136_15510</name>
</gene>
<reference evidence="1" key="1">
    <citation type="journal article" date="2014" name="Int. J. Syst. Evol. Microbiol.">
        <title>Complete genome sequence of Corynebacterium casei LMG S-19264T (=DSM 44701T), isolated from a smear-ripened cheese.</title>
        <authorList>
            <consortium name="US DOE Joint Genome Institute (JGI-PGF)"/>
            <person name="Walter F."/>
            <person name="Albersmeier A."/>
            <person name="Kalinowski J."/>
            <person name="Ruckert C."/>
        </authorList>
    </citation>
    <scope>NUCLEOTIDE SEQUENCE</scope>
    <source>
        <strain evidence="1">KCTC 42097</strain>
    </source>
</reference>